<dbReference type="EMBL" id="RQTK01000105">
    <property type="protein sequence ID" value="RUS87619.1"/>
    <property type="molecule type" value="Genomic_DNA"/>
</dbReference>
<dbReference type="AlphaFoldDB" id="A0A3S1CAQ4"/>
<feature type="compositionally biased region" description="Low complexity" evidence="1">
    <location>
        <begin position="156"/>
        <end position="169"/>
    </location>
</feature>
<feature type="compositionally biased region" description="Basic residues" evidence="1">
    <location>
        <begin position="284"/>
        <end position="296"/>
    </location>
</feature>
<evidence type="ECO:0000313" key="3">
    <source>
        <dbReference type="Proteomes" id="UP000271974"/>
    </source>
</evidence>
<evidence type="ECO:0000313" key="2">
    <source>
        <dbReference type="EMBL" id="RUS87619.1"/>
    </source>
</evidence>
<keyword evidence="3" id="KW-1185">Reference proteome</keyword>
<gene>
    <name evidence="2" type="ORF">EGW08_004604</name>
</gene>
<name>A0A3S1CAQ4_ELYCH</name>
<dbReference type="Proteomes" id="UP000271974">
    <property type="component" value="Unassembled WGS sequence"/>
</dbReference>
<feature type="compositionally biased region" description="Basic residues" evidence="1">
    <location>
        <begin position="255"/>
        <end position="266"/>
    </location>
</feature>
<feature type="non-terminal residue" evidence="2">
    <location>
        <position position="341"/>
    </location>
</feature>
<evidence type="ECO:0000256" key="1">
    <source>
        <dbReference type="SAM" id="MobiDB-lite"/>
    </source>
</evidence>
<reference evidence="2 3" key="1">
    <citation type="submission" date="2019-01" db="EMBL/GenBank/DDBJ databases">
        <title>A draft genome assembly of the solar-powered sea slug Elysia chlorotica.</title>
        <authorList>
            <person name="Cai H."/>
            <person name="Li Q."/>
            <person name="Fang X."/>
            <person name="Li J."/>
            <person name="Curtis N.E."/>
            <person name="Altenburger A."/>
            <person name="Shibata T."/>
            <person name="Feng M."/>
            <person name="Maeda T."/>
            <person name="Schwartz J.A."/>
            <person name="Shigenobu S."/>
            <person name="Lundholm N."/>
            <person name="Nishiyama T."/>
            <person name="Yang H."/>
            <person name="Hasebe M."/>
            <person name="Li S."/>
            <person name="Pierce S.K."/>
            <person name="Wang J."/>
        </authorList>
    </citation>
    <scope>NUCLEOTIDE SEQUENCE [LARGE SCALE GENOMIC DNA]</scope>
    <source>
        <strain evidence="2">EC2010</strain>
        <tissue evidence="2">Whole organism of an adult</tissue>
    </source>
</reference>
<feature type="compositionally biased region" description="Basic and acidic residues" evidence="1">
    <location>
        <begin position="267"/>
        <end position="283"/>
    </location>
</feature>
<feature type="region of interest" description="Disordered" evidence="1">
    <location>
        <begin position="151"/>
        <end position="208"/>
    </location>
</feature>
<feature type="compositionally biased region" description="Polar residues" evidence="1">
    <location>
        <begin position="197"/>
        <end position="208"/>
    </location>
</feature>
<comment type="caution">
    <text evidence="2">The sequence shown here is derived from an EMBL/GenBank/DDBJ whole genome shotgun (WGS) entry which is preliminary data.</text>
</comment>
<proteinExistence type="predicted"/>
<feature type="region of interest" description="Disordered" evidence="1">
    <location>
        <begin position="249"/>
        <end position="312"/>
    </location>
</feature>
<sequence length="341" mass="38009">MQHYNNLTPNHGRDFPGVHFPAVVPNFGVRMLCPAPMSGQMVISGVPQPVPTPYPEYDHDFPPIMVGGAQEQPPQNFNIRAPMGRVLIPTSRFVNPAQGAIQRESCPQPQSMKRSLDLLLTSAHRNYSHSPGAVSDMSLDSNSINAHTNFQVRATPSPSISPSPSSSASHMKLPKSPPYASALGQDTAGPTDGASKLYSSQTKNQHGQDVVSNYTEAIQTLLGKDFQPKEMPLSELITAVMEACVKLKREERSRSRSPRKRRSRHCSRSEHNRGCWSQKNDHGGHHKAKRRTRRRDSSRSNSMIRDKSQPSTYEHFYDEGHNINRSHSCSIDSSWIYSDCK</sequence>
<accession>A0A3S1CAQ4</accession>
<protein>
    <submittedName>
        <fullName evidence="2">Uncharacterized protein</fullName>
    </submittedName>
</protein>
<organism evidence="2 3">
    <name type="scientific">Elysia chlorotica</name>
    <name type="common">Eastern emerald elysia</name>
    <name type="synonym">Sea slug</name>
    <dbReference type="NCBI Taxonomy" id="188477"/>
    <lineage>
        <taxon>Eukaryota</taxon>
        <taxon>Metazoa</taxon>
        <taxon>Spiralia</taxon>
        <taxon>Lophotrochozoa</taxon>
        <taxon>Mollusca</taxon>
        <taxon>Gastropoda</taxon>
        <taxon>Heterobranchia</taxon>
        <taxon>Euthyneura</taxon>
        <taxon>Panpulmonata</taxon>
        <taxon>Sacoglossa</taxon>
        <taxon>Placobranchoidea</taxon>
        <taxon>Plakobranchidae</taxon>
        <taxon>Elysia</taxon>
    </lineage>
</organism>